<dbReference type="Proteomes" id="UP000054870">
    <property type="component" value="Unassembled WGS sequence"/>
</dbReference>
<dbReference type="RefSeq" id="WP_061128071.1">
    <property type="nucleotide sequence ID" value="NZ_FCOF02000056.1"/>
</dbReference>
<dbReference type="Pfam" id="PF09339">
    <property type="entry name" value="HTH_IclR"/>
    <property type="match status" value="1"/>
</dbReference>
<feature type="domain" description="IclR-ED" evidence="6">
    <location>
        <begin position="104"/>
        <end position="288"/>
    </location>
</feature>
<feature type="region of interest" description="Disordered" evidence="4">
    <location>
        <begin position="1"/>
        <end position="30"/>
    </location>
</feature>
<protein>
    <submittedName>
        <fullName evidence="7">IclR family transcriptional regulator</fullName>
    </submittedName>
</protein>
<dbReference type="InterPro" id="IPR005471">
    <property type="entry name" value="Tscrpt_reg_IclR_N"/>
</dbReference>
<dbReference type="EMBL" id="FCOF02000056">
    <property type="protein sequence ID" value="SAK91399.1"/>
    <property type="molecule type" value="Genomic_DNA"/>
</dbReference>
<keyword evidence="8" id="KW-1185">Reference proteome</keyword>
<evidence type="ECO:0000313" key="8">
    <source>
        <dbReference type="Proteomes" id="UP000054870"/>
    </source>
</evidence>
<name>A0A158DA06_9BURK</name>
<dbReference type="GO" id="GO:0003677">
    <property type="term" value="F:DNA binding"/>
    <property type="evidence" value="ECO:0007669"/>
    <property type="project" value="UniProtKB-KW"/>
</dbReference>
<dbReference type="PANTHER" id="PTHR30136">
    <property type="entry name" value="HELIX-TURN-HELIX TRANSCRIPTIONAL REGULATOR, ICLR FAMILY"/>
    <property type="match status" value="1"/>
</dbReference>
<dbReference type="PROSITE" id="PS51078">
    <property type="entry name" value="ICLR_ED"/>
    <property type="match status" value="1"/>
</dbReference>
<dbReference type="SUPFAM" id="SSF55781">
    <property type="entry name" value="GAF domain-like"/>
    <property type="match status" value="1"/>
</dbReference>
<proteinExistence type="predicted"/>
<evidence type="ECO:0000313" key="7">
    <source>
        <dbReference type="EMBL" id="SAK91399.1"/>
    </source>
</evidence>
<keyword evidence="1" id="KW-0805">Transcription regulation</keyword>
<feature type="domain" description="HTH iclR-type" evidence="5">
    <location>
        <begin position="41"/>
        <end position="103"/>
    </location>
</feature>
<keyword evidence="3" id="KW-0804">Transcription</keyword>
<dbReference type="Gene3D" id="1.10.10.10">
    <property type="entry name" value="Winged helix-like DNA-binding domain superfamily/Winged helix DNA-binding domain"/>
    <property type="match status" value="1"/>
</dbReference>
<dbReference type="AlphaFoldDB" id="A0A158DA06"/>
<dbReference type="GO" id="GO:0045892">
    <property type="term" value="P:negative regulation of DNA-templated transcription"/>
    <property type="evidence" value="ECO:0007669"/>
    <property type="project" value="TreeGrafter"/>
</dbReference>
<dbReference type="SUPFAM" id="SSF46785">
    <property type="entry name" value="Winged helix' DNA-binding domain"/>
    <property type="match status" value="1"/>
</dbReference>
<organism evidence="7 8">
    <name type="scientific">Caballeronia catudaia</name>
    <dbReference type="NCBI Taxonomy" id="1777136"/>
    <lineage>
        <taxon>Bacteria</taxon>
        <taxon>Pseudomonadati</taxon>
        <taxon>Pseudomonadota</taxon>
        <taxon>Betaproteobacteria</taxon>
        <taxon>Burkholderiales</taxon>
        <taxon>Burkholderiaceae</taxon>
        <taxon>Caballeronia</taxon>
    </lineage>
</organism>
<dbReference type="OrthoDB" id="9807558at2"/>
<dbReference type="InterPro" id="IPR036390">
    <property type="entry name" value="WH_DNA-bd_sf"/>
</dbReference>
<dbReference type="InterPro" id="IPR050707">
    <property type="entry name" value="HTH_MetabolicPath_Reg"/>
</dbReference>
<dbReference type="Gene3D" id="3.30.450.40">
    <property type="match status" value="1"/>
</dbReference>
<reference evidence="7" key="1">
    <citation type="submission" date="2016-01" db="EMBL/GenBank/DDBJ databases">
        <authorList>
            <person name="Peeters C."/>
        </authorList>
    </citation>
    <scope>NUCLEOTIDE SEQUENCE [LARGE SCALE GENOMIC DNA]</scope>
    <source>
        <strain evidence="7">LMG 29318</strain>
    </source>
</reference>
<evidence type="ECO:0000256" key="3">
    <source>
        <dbReference type="ARBA" id="ARBA00023163"/>
    </source>
</evidence>
<dbReference type="PANTHER" id="PTHR30136:SF33">
    <property type="entry name" value="TRANSCRIPTIONAL REGULATORY PROTEIN"/>
    <property type="match status" value="1"/>
</dbReference>
<dbReference type="GO" id="GO:0003700">
    <property type="term" value="F:DNA-binding transcription factor activity"/>
    <property type="evidence" value="ECO:0007669"/>
    <property type="project" value="TreeGrafter"/>
</dbReference>
<dbReference type="InterPro" id="IPR014757">
    <property type="entry name" value="Tscrpt_reg_IclR_C"/>
</dbReference>
<evidence type="ECO:0000256" key="2">
    <source>
        <dbReference type="ARBA" id="ARBA00023125"/>
    </source>
</evidence>
<evidence type="ECO:0000256" key="1">
    <source>
        <dbReference type="ARBA" id="ARBA00023015"/>
    </source>
</evidence>
<dbReference type="InterPro" id="IPR029016">
    <property type="entry name" value="GAF-like_dom_sf"/>
</dbReference>
<gene>
    <name evidence="7" type="ORF">AWB75_06433</name>
</gene>
<dbReference type="PROSITE" id="PS51077">
    <property type="entry name" value="HTH_ICLR"/>
    <property type="match status" value="1"/>
</dbReference>
<evidence type="ECO:0000259" key="6">
    <source>
        <dbReference type="PROSITE" id="PS51078"/>
    </source>
</evidence>
<sequence length="290" mass="32030">MSTARSLPPHASARSRNGPHGVDTAWPRPSRVKREESDVLVTPLARGLSILAVFGPDKAWLGNREIALATGLPAPTALRLLRSLVTLGYLHHDEESRKYALAPAALALGYAAIVDPDMLRLARKEMGRFADATDTYVLLGARDRLDVIILETQIGKRVVLDLRLFPGMRMQMAYSLMGWTLLAILPEEERLYLQKEIERTTGITLPASIRRRMTHKIAEVCELGFGTLHGEWEPELACVAAPVLMPDRPPWVLGCVGRTARMAQTRIELELGPKLVATAQVLQAHAQRCA</sequence>
<accession>A0A158DA06</accession>
<evidence type="ECO:0000259" key="5">
    <source>
        <dbReference type="PROSITE" id="PS51077"/>
    </source>
</evidence>
<dbReference type="SMART" id="SM00346">
    <property type="entry name" value="HTH_ICLR"/>
    <property type="match status" value="1"/>
</dbReference>
<keyword evidence="2" id="KW-0238">DNA-binding</keyword>
<evidence type="ECO:0000256" key="4">
    <source>
        <dbReference type="SAM" id="MobiDB-lite"/>
    </source>
</evidence>
<dbReference type="Pfam" id="PF01614">
    <property type="entry name" value="IclR_C"/>
    <property type="match status" value="1"/>
</dbReference>
<dbReference type="InterPro" id="IPR036388">
    <property type="entry name" value="WH-like_DNA-bd_sf"/>
</dbReference>
<comment type="caution">
    <text evidence="7">The sequence shown here is derived from an EMBL/GenBank/DDBJ whole genome shotgun (WGS) entry which is preliminary data.</text>
</comment>